<dbReference type="RefSeq" id="WP_168982490.1">
    <property type="nucleotide sequence ID" value="NZ_JABAGD010000031.1"/>
</dbReference>
<protein>
    <submittedName>
        <fullName evidence="1">Uncharacterized protein</fullName>
    </submittedName>
</protein>
<comment type="caution">
    <text evidence="1">The sequence shown here is derived from an EMBL/GenBank/DDBJ whole genome shotgun (WGS) entry which is preliminary data.</text>
</comment>
<organism evidence="1 2">
    <name type="scientific">Clostridium beijerinckii</name>
    <name type="common">Clostridium MP</name>
    <dbReference type="NCBI Taxonomy" id="1520"/>
    <lineage>
        <taxon>Bacteria</taxon>
        <taxon>Bacillati</taxon>
        <taxon>Bacillota</taxon>
        <taxon>Clostridia</taxon>
        <taxon>Eubacteriales</taxon>
        <taxon>Clostridiaceae</taxon>
        <taxon>Clostridium</taxon>
    </lineage>
</organism>
<reference evidence="1 2" key="1">
    <citation type="submission" date="2020-04" db="EMBL/GenBank/DDBJ databases">
        <authorList>
            <person name="Hitch T.C.A."/>
            <person name="Wylensek D."/>
            <person name="Clavel T."/>
        </authorList>
    </citation>
    <scope>NUCLEOTIDE SEQUENCE [LARGE SCALE GENOMIC DNA]</scope>
    <source>
        <strain evidence="1 2">WB01_NA02</strain>
    </source>
</reference>
<name>A0A7X9SQK3_CLOBE</name>
<evidence type="ECO:0000313" key="1">
    <source>
        <dbReference type="EMBL" id="NMF06276.1"/>
    </source>
</evidence>
<accession>A0A7X9SQK3</accession>
<gene>
    <name evidence="1" type="ORF">HF849_16275</name>
</gene>
<dbReference type="AlphaFoldDB" id="A0A7X9SQK3"/>
<dbReference type="Proteomes" id="UP000587880">
    <property type="component" value="Unassembled WGS sequence"/>
</dbReference>
<proteinExistence type="predicted"/>
<evidence type="ECO:0000313" key="2">
    <source>
        <dbReference type="Proteomes" id="UP000587880"/>
    </source>
</evidence>
<dbReference type="EMBL" id="JABAGD010000031">
    <property type="protein sequence ID" value="NMF06276.1"/>
    <property type="molecule type" value="Genomic_DNA"/>
</dbReference>
<sequence>MESLIELKKKYNALLVRDRKATEYLKTHTFAQCSTPLKNKYKAFILRDGGMWLDTFGLFNELVADLSKTKHDIETLLYRDMTDEEIWNGFKV</sequence>